<dbReference type="GO" id="GO:0005773">
    <property type="term" value="C:vacuole"/>
    <property type="evidence" value="ECO:0007669"/>
    <property type="project" value="UniProtKB-SubCell"/>
</dbReference>
<evidence type="ECO:0000256" key="2">
    <source>
        <dbReference type="ARBA" id="ARBA00009191"/>
    </source>
</evidence>
<dbReference type="Pfam" id="PF20067">
    <property type="entry name" value="SSL_N"/>
    <property type="match status" value="1"/>
</dbReference>
<name>A0A199UPG6_ANACO</name>
<evidence type="ECO:0000256" key="4">
    <source>
        <dbReference type="ARBA" id="ARBA00023180"/>
    </source>
</evidence>
<evidence type="ECO:0000313" key="8">
    <source>
        <dbReference type="Proteomes" id="UP000092600"/>
    </source>
</evidence>
<comment type="subcellular location">
    <subcellularLocation>
        <location evidence="1">Vacuole</location>
    </subcellularLocation>
</comment>
<evidence type="ECO:0000256" key="3">
    <source>
        <dbReference type="ARBA" id="ARBA00022554"/>
    </source>
</evidence>
<organism evidence="7 8">
    <name type="scientific">Ananas comosus</name>
    <name type="common">Pineapple</name>
    <name type="synonym">Ananas ananas</name>
    <dbReference type="NCBI Taxonomy" id="4615"/>
    <lineage>
        <taxon>Eukaryota</taxon>
        <taxon>Viridiplantae</taxon>
        <taxon>Streptophyta</taxon>
        <taxon>Embryophyta</taxon>
        <taxon>Tracheophyta</taxon>
        <taxon>Spermatophyta</taxon>
        <taxon>Magnoliopsida</taxon>
        <taxon>Liliopsida</taxon>
        <taxon>Poales</taxon>
        <taxon>Bromeliaceae</taxon>
        <taxon>Bromelioideae</taxon>
        <taxon>Ananas</taxon>
    </lineage>
</organism>
<dbReference type="Pfam" id="PF03088">
    <property type="entry name" value="Str_synth"/>
    <property type="match status" value="1"/>
</dbReference>
<reference evidence="7 8" key="1">
    <citation type="journal article" date="2016" name="DNA Res.">
        <title>The draft genome of MD-2 pineapple using hybrid error correction of long reads.</title>
        <authorList>
            <person name="Redwan R.M."/>
            <person name="Saidin A."/>
            <person name="Kumar S.V."/>
        </authorList>
    </citation>
    <scope>NUCLEOTIDE SEQUENCE [LARGE SCALE GENOMIC DNA]</scope>
    <source>
        <strain evidence="8">cv. MD2</strain>
        <tissue evidence="7">Leaf</tissue>
    </source>
</reference>
<dbReference type="AlphaFoldDB" id="A0A199UPG6"/>
<feature type="domain" description="Strictosidine synthase conserved region" evidence="6">
    <location>
        <begin position="160"/>
        <end position="244"/>
    </location>
</feature>
<evidence type="ECO:0000313" key="7">
    <source>
        <dbReference type="EMBL" id="OAY66683.1"/>
    </source>
</evidence>
<dbReference type="PANTHER" id="PTHR10426:SF68">
    <property type="entry name" value="OS07G0614000 PROTEIN"/>
    <property type="match status" value="1"/>
</dbReference>
<keyword evidence="4" id="KW-0325">Glycoprotein</keyword>
<accession>A0A199UPG6</accession>
<evidence type="ECO:0000256" key="5">
    <source>
        <dbReference type="SAM" id="SignalP"/>
    </source>
</evidence>
<evidence type="ECO:0000256" key="1">
    <source>
        <dbReference type="ARBA" id="ARBA00004116"/>
    </source>
</evidence>
<dbReference type="PANTHER" id="PTHR10426">
    <property type="entry name" value="STRICTOSIDINE SYNTHASE-RELATED"/>
    <property type="match status" value="1"/>
</dbReference>
<dbReference type="FunFam" id="2.120.10.30:FF:000066">
    <property type="entry name" value="ABC transporter permease protein"/>
    <property type="match status" value="1"/>
</dbReference>
<proteinExistence type="inferred from homology"/>
<gene>
    <name evidence="7" type="ORF">ACMD2_02097</name>
</gene>
<feature type="chain" id="PRO_5008508081" evidence="5">
    <location>
        <begin position="18"/>
        <end position="365"/>
    </location>
</feature>
<keyword evidence="3" id="KW-0926">Vacuole</keyword>
<dbReference type="InterPro" id="IPR018119">
    <property type="entry name" value="Strictosidine_synth_cons-reg"/>
</dbReference>
<dbReference type="Gene3D" id="2.120.10.30">
    <property type="entry name" value="TolB, C-terminal domain"/>
    <property type="match status" value="1"/>
</dbReference>
<evidence type="ECO:0000259" key="6">
    <source>
        <dbReference type="Pfam" id="PF03088"/>
    </source>
</evidence>
<feature type="signal peptide" evidence="5">
    <location>
        <begin position="1"/>
        <end position="17"/>
    </location>
</feature>
<dbReference type="InterPro" id="IPR011042">
    <property type="entry name" value="6-blade_b-propeller_TolB-like"/>
</dbReference>
<dbReference type="GO" id="GO:0012505">
    <property type="term" value="C:endomembrane system"/>
    <property type="evidence" value="ECO:0007669"/>
    <property type="project" value="TreeGrafter"/>
</dbReference>
<protein>
    <submittedName>
        <fullName evidence="7">Protein STRICTOSIDINE SYNTHASE-LIKE 6</fullName>
    </submittedName>
</protein>
<dbReference type="SUPFAM" id="SSF63829">
    <property type="entry name" value="Calcium-dependent phosphotriesterase"/>
    <property type="match status" value="1"/>
</dbReference>
<sequence length="365" mass="39692">MGSLLFIATAVLAVALGLVFHVAVNSPISPLPLTFPSSTLQFPSNDLLQRVDKMGEGVLEGPEDVCVDDEGTLYTATRDGWIKRMHPINGSWESWTLIGGPSLLGLAISTAGDLLVCDADMGLLKVSKDGVVTTLASEVDECKRLIIGLIIRRRFADEAIEASDGSVYFSDASDKFGLDDWFLDVLEARPHGRLLKYDPIANKTSVVLSDLCFPNGVALSADQDFLIVCETWRFRCLKYWLKGEHKGETAIFIDNLPGGPDNINLAPDGSFWIALLSLRSKGLDLIHRSPVAKRVLAMFPTLRERVKPMVSRAAVVNVGADGKVIRMLDDSSGKVLSFVTSAVEYKGHLFLGSLSTNFVGKLPLK</sequence>
<comment type="similarity">
    <text evidence="2">Belongs to the strictosidine synthase family.</text>
</comment>
<dbReference type="STRING" id="4615.A0A199UPG6"/>
<dbReference type="EMBL" id="LSRQ01005999">
    <property type="protein sequence ID" value="OAY66683.1"/>
    <property type="molecule type" value="Genomic_DNA"/>
</dbReference>
<dbReference type="GO" id="GO:0016787">
    <property type="term" value="F:hydrolase activity"/>
    <property type="evidence" value="ECO:0007669"/>
    <property type="project" value="TreeGrafter"/>
</dbReference>
<comment type="caution">
    <text evidence="7">The sequence shown here is derived from an EMBL/GenBank/DDBJ whole genome shotgun (WGS) entry which is preliminary data.</text>
</comment>
<keyword evidence="5" id="KW-0732">Signal</keyword>
<dbReference type="Proteomes" id="UP000092600">
    <property type="component" value="Unassembled WGS sequence"/>
</dbReference>